<reference evidence="5 6" key="1">
    <citation type="journal article" date="2010" name="Stand. Genomic Sci.">
        <title>Complete genome sequence of Conexibacter woesei type strain (ID131577).</title>
        <authorList>
            <person name="Pukall R."/>
            <person name="Lapidus A."/>
            <person name="Glavina Del Rio T."/>
            <person name="Copeland A."/>
            <person name="Tice H."/>
            <person name="Cheng J.-F."/>
            <person name="Lucas S."/>
            <person name="Chen F."/>
            <person name="Nolan M."/>
            <person name="Bruce D."/>
            <person name="Goodwin L."/>
            <person name="Pitluck S."/>
            <person name="Mavromatis K."/>
            <person name="Ivanova N."/>
            <person name="Ovchinnikova G."/>
            <person name="Pati A."/>
            <person name="Chen A."/>
            <person name="Palaniappan K."/>
            <person name="Land M."/>
            <person name="Hauser L."/>
            <person name="Chang Y.-J."/>
            <person name="Jeffries C.D."/>
            <person name="Chain P."/>
            <person name="Meincke L."/>
            <person name="Sims D."/>
            <person name="Brettin T."/>
            <person name="Detter J.C."/>
            <person name="Rohde M."/>
            <person name="Goeker M."/>
            <person name="Bristow J."/>
            <person name="Eisen J.A."/>
            <person name="Markowitz V."/>
            <person name="Kyrpides N.C."/>
            <person name="Klenk H.-P."/>
            <person name="Hugenholtz P."/>
        </authorList>
    </citation>
    <scope>NUCLEOTIDE SEQUENCE [LARGE SCALE GENOMIC DNA]</scope>
    <source>
        <strain evidence="6">DSM 14684 / CIP 108061 / JCM 11494 / NBRC 100937 / ID131577</strain>
    </source>
</reference>
<protein>
    <submittedName>
        <fullName evidence="5">ABC transporter related protein</fullName>
    </submittedName>
</protein>
<dbReference type="EMBL" id="CP001854">
    <property type="protein sequence ID" value="ADB52794.1"/>
    <property type="molecule type" value="Genomic_DNA"/>
</dbReference>
<dbReference type="RefSeq" id="WP_012935845.1">
    <property type="nucleotide sequence ID" value="NC_013739.1"/>
</dbReference>
<dbReference type="CDD" id="cd03219">
    <property type="entry name" value="ABC_Mj1267_LivG_branched"/>
    <property type="match status" value="1"/>
</dbReference>
<dbReference type="InterPro" id="IPR027417">
    <property type="entry name" value="P-loop_NTPase"/>
</dbReference>
<dbReference type="GO" id="GO:0005524">
    <property type="term" value="F:ATP binding"/>
    <property type="evidence" value="ECO:0007669"/>
    <property type="project" value="UniProtKB-KW"/>
</dbReference>
<dbReference type="KEGG" id="cwo:Cwoe_4380"/>
<dbReference type="GO" id="GO:0005886">
    <property type="term" value="C:plasma membrane"/>
    <property type="evidence" value="ECO:0007669"/>
    <property type="project" value="TreeGrafter"/>
</dbReference>
<dbReference type="eggNOG" id="COG0411">
    <property type="taxonomic scope" value="Bacteria"/>
</dbReference>
<dbReference type="InterPro" id="IPR003439">
    <property type="entry name" value="ABC_transporter-like_ATP-bd"/>
</dbReference>
<dbReference type="SMART" id="SM00382">
    <property type="entry name" value="AAA"/>
    <property type="match status" value="1"/>
</dbReference>
<dbReference type="PANTHER" id="PTHR45772:SF9">
    <property type="entry name" value="CONSERVED COMPONENT OF ABC TRANSPORTER FOR NATURAL AMINO ACIDS"/>
    <property type="match status" value="1"/>
</dbReference>
<dbReference type="Pfam" id="PF00005">
    <property type="entry name" value="ABC_tran"/>
    <property type="match status" value="1"/>
</dbReference>
<evidence type="ECO:0000313" key="5">
    <source>
        <dbReference type="EMBL" id="ADB52794.1"/>
    </source>
</evidence>
<proteinExistence type="predicted"/>
<dbReference type="PROSITE" id="PS50893">
    <property type="entry name" value="ABC_TRANSPORTER_2"/>
    <property type="match status" value="1"/>
</dbReference>
<dbReference type="STRING" id="469383.Cwoe_4380"/>
<feature type="domain" description="ABC transporter" evidence="4">
    <location>
        <begin position="9"/>
        <end position="242"/>
    </location>
</feature>
<dbReference type="InterPro" id="IPR003593">
    <property type="entry name" value="AAA+_ATPase"/>
</dbReference>
<dbReference type="Pfam" id="PF12399">
    <property type="entry name" value="BCA_ABC_TP_C"/>
    <property type="match status" value="1"/>
</dbReference>
<keyword evidence="2" id="KW-0547">Nucleotide-binding</keyword>
<dbReference type="InterPro" id="IPR032823">
    <property type="entry name" value="BCA_ABC_TP_C"/>
</dbReference>
<dbReference type="InterPro" id="IPR051120">
    <property type="entry name" value="ABC_AA/LPS_Transport"/>
</dbReference>
<evidence type="ECO:0000313" key="6">
    <source>
        <dbReference type="Proteomes" id="UP000008229"/>
    </source>
</evidence>
<dbReference type="OrthoDB" id="3396710at2"/>
<accession>D3F6Z6</accession>
<dbReference type="GO" id="GO:0016887">
    <property type="term" value="F:ATP hydrolysis activity"/>
    <property type="evidence" value="ECO:0007669"/>
    <property type="project" value="InterPro"/>
</dbReference>
<name>D3F6Z6_CONWI</name>
<evidence type="ECO:0000256" key="3">
    <source>
        <dbReference type="ARBA" id="ARBA00022840"/>
    </source>
</evidence>
<keyword evidence="3" id="KW-0067">ATP-binding</keyword>
<gene>
    <name evidence="5" type="ordered locus">Cwoe_4380</name>
</gene>
<dbReference type="SUPFAM" id="SSF52540">
    <property type="entry name" value="P-loop containing nucleoside triphosphate hydrolases"/>
    <property type="match status" value="1"/>
</dbReference>
<keyword evidence="1" id="KW-0813">Transport</keyword>
<dbReference type="PANTHER" id="PTHR45772">
    <property type="entry name" value="CONSERVED COMPONENT OF ABC TRANSPORTER FOR NATURAL AMINO ACIDS-RELATED"/>
    <property type="match status" value="1"/>
</dbReference>
<dbReference type="AlphaFoldDB" id="D3F6Z6"/>
<evidence type="ECO:0000256" key="1">
    <source>
        <dbReference type="ARBA" id="ARBA00022448"/>
    </source>
</evidence>
<dbReference type="HOGENOM" id="CLU_000604_1_2_11"/>
<evidence type="ECO:0000259" key="4">
    <source>
        <dbReference type="PROSITE" id="PS50893"/>
    </source>
</evidence>
<organism evidence="5 6">
    <name type="scientific">Conexibacter woesei (strain DSM 14684 / CCUG 47730 / CIP 108061 / JCM 11494 / NBRC 100937 / ID131577)</name>
    <dbReference type="NCBI Taxonomy" id="469383"/>
    <lineage>
        <taxon>Bacteria</taxon>
        <taxon>Bacillati</taxon>
        <taxon>Actinomycetota</taxon>
        <taxon>Thermoleophilia</taxon>
        <taxon>Solirubrobacterales</taxon>
        <taxon>Conexibacteraceae</taxon>
        <taxon>Conexibacter</taxon>
    </lineage>
</organism>
<sequence length="251" mass="26734">MLTTEATTLAVDGVGVQFEGVIALEGVSLCLQRGEIVGLIGPNGAGKTTLMNVFSGFQRPRSGRVLLRGGDVTRIGPARLARQGVARTFQGARVFPRLTVLENVTVGALGVGVGPRAARREAWRLLDLFGLAERADQLAGGLPHGGERLLGIARALASRPDFLLLDEPAAGMNASEGEELVRRIVQIRDQTGCGVLVVEHDMHLIMALSERIHVLDYGKTLAEGDRDVVRADPAVIRAYFGDEEVPDRAAG</sequence>
<reference evidence="6" key="2">
    <citation type="submission" date="2010-01" db="EMBL/GenBank/DDBJ databases">
        <title>The complete genome of Conexibacter woesei DSM 14684.</title>
        <authorList>
            <consortium name="US DOE Joint Genome Institute (JGI-PGF)"/>
            <person name="Lucas S."/>
            <person name="Copeland A."/>
            <person name="Lapidus A."/>
            <person name="Glavina del Rio T."/>
            <person name="Dalin E."/>
            <person name="Tice H."/>
            <person name="Bruce D."/>
            <person name="Goodwin L."/>
            <person name="Pitluck S."/>
            <person name="Kyrpides N."/>
            <person name="Mavromatis K."/>
            <person name="Ivanova N."/>
            <person name="Mikhailova N."/>
            <person name="Chertkov O."/>
            <person name="Brettin T."/>
            <person name="Detter J.C."/>
            <person name="Han C."/>
            <person name="Larimer F."/>
            <person name="Land M."/>
            <person name="Hauser L."/>
            <person name="Markowitz V."/>
            <person name="Cheng J.-F."/>
            <person name="Hugenholtz P."/>
            <person name="Woyke T."/>
            <person name="Wu D."/>
            <person name="Pukall R."/>
            <person name="Steenblock K."/>
            <person name="Schneider S."/>
            <person name="Klenk H.-P."/>
            <person name="Eisen J.A."/>
        </authorList>
    </citation>
    <scope>NUCLEOTIDE SEQUENCE [LARGE SCALE GENOMIC DNA]</scope>
    <source>
        <strain evidence="6">DSM 14684 / CIP 108061 / JCM 11494 / NBRC 100937 / ID131577</strain>
    </source>
</reference>
<dbReference type="Gene3D" id="3.40.50.300">
    <property type="entry name" value="P-loop containing nucleotide triphosphate hydrolases"/>
    <property type="match status" value="1"/>
</dbReference>
<evidence type="ECO:0000256" key="2">
    <source>
        <dbReference type="ARBA" id="ARBA00022741"/>
    </source>
</evidence>
<dbReference type="Proteomes" id="UP000008229">
    <property type="component" value="Chromosome"/>
</dbReference>
<keyword evidence="6" id="KW-1185">Reference proteome</keyword>